<keyword evidence="2" id="KW-0808">Transferase</keyword>
<dbReference type="Gene3D" id="3.40.50.2000">
    <property type="entry name" value="Glycogen Phosphorylase B"/>
    <property type="match status" value="2"/>
</dbReference>
<dbReference type="EMBL" id="QBKN01000034">
    <property type="protein sequence ID" value="PTX40365.1"/>
    <property type="molecule type" value="Genomic_DNA"/>
</dbReference>
<reference evidence="2 3" key="1">
    <citation type="submission" date="2018-04" db="EMBL/GenBank/DDBJ databases">
        <title>Genomic Encyclopedia of Archaeal and Bacterial Type Strains, Phase II (KMG-II): from individual species to whole genera.</title>
        <authorList>
            <person name="Goeker M."/>
        </authorList>
    </citation>
    <scope>NUCLEOTIDE SEQUENCE [LARGE SCALE GENOMIC DNA]</scope>
    <source>
        <strain evidence="2 3">DSM 29329</strain>
    </source>
</reference>
<dbReference type="GO" id="GO:0016757">
    <property type="term" value="F:glycosyltransferase activity"/>
    <property type="evidence" value="ECO:0007669"/>
    <property type="project" value="UniProtKB-ARBA"/>
</dbReference>
<dbReference type="AlphaFoldDB" id="A0A2T6A976"/>
<gene>
    <name evidence="2" type="ORF">C8N44_13420</name>
</gene>
<dbReference type="Pfam" id="PF13692">
    <property type="entry name" value="Glyco_trans_1_4"/>
    <property type="match status" value="1"/>
</dbReference>
<evidence type="ECO:0000313" key="2">
    <source>
        <dbReference type="EMBL" id="PTX40365.1"/>
    </source>
</evidence>
<sequence length="392" mass="42462">MNLLFVVRTYPYPPYAGDLRFNADLISALAMQTDVNITVFCGSGLPENPGPEGTATWTGIGGTQGRMADLRSILGSLPRAAERAMSPEARRELGKLLDAQSFDAVVLSESCTAPAAEIVASRGLPIIYVSHNVDIDIRPRIASEVTRPGLRQLQHRDAEKYRRMELALLERADGITAITSEDAARYRDLAPGKPVVEMSPGYSGKPAKVPENMAGTTEALAVIVGSFEWNAKLRNLDTILSAYERAGGQGAGFRLRIAGRMAPGRVETYRAAYPDVEFTGEFGALEDVVSDARMALVLEDLGGGFKLKILDYIFSRLAIVAYPHAMAGSGLTPGAHYVAVDDPDEAMTRISELVGDIDELKTMSTKALEHAQERFSWEPRASALLELCRGET</sequence>
<accession>A0A2T6A976</accession>
<organism evidence="2 3">
    <name type="scientific">Allosediminivita pacifica</name>
    <dbReference type="NCBI Taxonomy" id="1267769"/>
    <lineage>
        <taxon>Bacteria</taxon>
        <taxon>Pseudomonadati</taxon>
        <taxon>Pseudomonadota</taxon>
        <taxon>Alphaproteobacteria</taxon>
        <taxon>Rhodobacterales</taxon>
        <taxon>Paracoccaceae</taxon>
        <taxon>Allosediminivita</taxon>
    </lineage>
</organism>
<dbReference type="Pfam" id="PF13579">
    <property type="entry name" value="Glyco_trans_4_4"/>
    <property type="match status" value="1"/>
</dbReference>
<evidence type="ECO:0000313" key="3">
    <source>
        <dbReference type="Proteomes" id="UP000244069"/>
    </source>
</evidence>
<feature type="domain" description="Glycosyltransferase subfamily 4-like N-terminal" evidence="1">
    <location>
        <begin position="25"/>
        <end position="191"/>
    </location>
</feature>
<dbReference type="Proteomes" id="UP000244069">
    <property type="component" value="Unassembled WGS sequence"/>
</dbReference>
<dbReference type="InterPro" id="IPR028098">
    <property type="entry name" value="Glyco_trans_4-like_N"/>
</dbReference>
<proteinExistence type="predicted"/>
<keyword evidence="3" id="KW-1185">Reference proteome</keyword>
<dbReference type="RefSeq" id="WP_158274103.1">
    <property type="nucleotide sequence ID" value="NZ_BMEZ01000033.1"/>
</dbReference>
<name>A0A2T6A976_9RHOB</name>
<evidence type="ECO:0000259" key="1">
    <source>
        <dbReference type="Pfam" id="PF13579"/>
    </source>
</evidence>
<comment type="caution">
    <text evidence="2">The sequence shown here is derived from an EMBL/GenBank/DDBJ whole genome shotgun (WGS) entry which is preliminary data.</text>
</comment>
<dbReference type="SUPFAM" id="SSF53756">
    <property type="entry name" value="UDP-Glycosyltransferase/glycogen phosphorylase"/>
    <property type="match status" value="1"/>
</dbReference>
<dbReference type="OrthoDB" id="9807209at2"/>
<protein>
    <submittedName>
        <fullName evidence="2">Glycosyltransferase involved in cell wall biosynthesis</fullName>
    </submittedName>
</protein>